<reference evidence="3" key="1">
    <citation type="journal article" date="2019" name="Int. J. Syst. Evol. Microbiol.">
        <title>The Global Catalogue of Microorganisms (GCM) 10K type strain sequencing project: providing services to taxonomists for standard genome sequencing and annotation.</title>
        <authorList>
            <consortium name="The Broad Institute Genomics Platform"/>
            <consortium name="The Broad Institute Genome Sequencing Center for Infectious Disease"/>
            <person name="Wu L."/>
            <person name="Ma J."/>
        </authorList>
    </citation>
    <scope>NUCLEOTIDE SEQUENCE [LARGE SCALE GENOMIC DNA]</scope>
    <source>
        <strain evidence="3">KCTC 42224</strain>
    </source>
</reference>
<keyword evidence="3" id="KW-1185">Reference proteome</keyword>
<proteinExistence type="predicted"/>
<dbReference type="Gene3D" id="3.40.50.720">
    <property type="entry name" value="NAD(P)-binding Rossmann-like Domain"/>
    <property type="match status" value="1"/>
</dbReference>
<organism evidence="2 3">
    <name type="scientific">Novosphingobium pokkalii</name>
    <dbReference type="NCBI Taxonomy" id="1770194"/>
    <lineage>
        <taxon>Bacteria</taxon>
        <taxon>Pseudomonadati</taxon>
        <taxon>Pseudomonadota</taxon>
        <taxon>Alphaproteobacteria</taxon>
        <taxon>Sphingomonadales</taxon>
        <taxon>Sphingomonadaceae</taxon>
        <taxon>Novosphingobium</taxon>
    </lineage>
</organism>
<dbReference type="Pfam" id="PF13460">
    <property type="entry name" value="NAD_binding_10"/>
    <property type="match status" value="1"/>
</dbReference>
<dbReference type="RefSeq" id="WP_191325280.1">
    <property type="nucleotide sequence ID" value="NZ_BMZP01000016.1"/>
</dbReference>
<evidence type="ECO:0000313" key="2">
    <source>
        <dbReference type="EMBL" id="MFC3673235.1"/>
    </source>
</evidence>
<evidence type="ECO:0000313" key="3">
    <source>
        <dbReference type="Proteomes" id="UP001595683"/>
    </source>
</evidence>
<dbReference type="PANTHER" id="PTHR47129:SF1">
    <property type="entry name" value="NMRA-LIKE DOMAIN-CONTAINING PROTEIN"/>
    <property type="match status" value="1"/>
</dbReference>
<dbReference type="InterPro" id="IPR052718">
    <property type="entry name" value="NmrA-type_oxidoreductase"/>
</dbReference>
<feature type="domain" description="NAD(P)-binding" evidence="1">
    <location>
        <begin position="6"/>
        <end position="178"/>
    </location>
</feature>
<dbReference type="Proteomes" id="UP001595683">
    <property type="component" value="Unassembled WGS sequence"/>
</dbReference>
<sequence length="279" mass="28397">MYAVAGASGQLGRLVLAELVARAGAARVVALARDPAKLADAGVAVRQADYDKPETLAPALAGVERLLLISGNAVGARVAQHQAVIAAARAAGVKLIAYTSILHADTSTIGLAQEHRETEALLRASGVPFVLLRNGWYNENYTGALAPAIAHGAILGAAGEGRIASATRADYAAAAATALIGAKGGEVYELAGDTAFTMAEFAAEVSRVAGKPVAYVDMTKADYAAALEGVGLPAFLAQMLANSSFESSKDQLFGDSRTLSALIGRPTTPIAQTIAKALA</sequence>
<protein>
    <submittedName>
        <fullName evidence="2">NAD(P)H-binding protein</fullName>
    </submittedName>
</protein>
<accession>A0ABV7V768</accession>
<gene>
    <name evidence="2" type="ORF">ACFOOT_17575</name>
</gene>
<dbReference type="InterPro" id="IPR016040">
    <property type="entry name" value="NAD(P)-bd_dom"/>
</dbReference>
<evidence type="ECO:0000259" key="1">
    <source>
        <dbReference type="Pfam" id="PF13460"/>
    </source>
</evidence>
<dbReference type="InterPro" id="IPR036291">
    <property type="entry name" value="NAD(P)-bd_dom_sf"/>
</dbReference>
<dbReference type="SUPFAM" id="SSF51735">
    <property type="entry name" value="NAD(P)-binding Rossmann-fold domains"/>
    <property type="match status" value="1"/>
</dbReference>
<dbReference type="PANTHER" id="PTHR47129">
    <property type="entry name" value="QUINONE OXIDOREDUCTASE 2"/>
    <property type="match status" value="1"/>
</dbReference>
<comment type="caution">
    <text evidence="2">The sequence shown here is derived from an EMBL/GenBank/DDBJ whole genome shotgun (WGS) entry which is preliminary data.</text>
</comment>
<name>A0ABV7V768_9SPHN</name>
<dbReference type="Gene3D" id="3.90.25.10">
    <property type="entry name" value="UDP-galactose 4-epimerase, domain 1"/>
    <property type="match status" value="1"/>
</dbReference>
<dbReference type="EMBL" id="JBHRYE010000039">
    <property type="protein sequence ID" value="MFC3673235.1"/>
    <property type="molecule type" value="Genomic_DNA"/>
</dbReference>